<dbReference type="EMBL" id="LDYG01000005">
    <property type="protein sequence ID" value="KUP08982.1"/>
    <property type="molecule type" value="Genomic_DNA"/>
</dbReference>
<dbReference type="GO" id="GO:0016020">
    <property type="term" value="C:membrane"/>
    <property type="evidence" value="ECO:0007669"/>
    <property type="project" value="TreeGrafter"/>
</dbReference>
<dbReference type="InterPro" id="IPR050248">
    <property type="entry name" value="Polysacc_deacetylase_ArnD"/>
</dbReference>
<dbReference type="PANTHER" id="PTHR10587">
    <property type="entry name" value="GLYCOSYL TRANSFERASE-RELATED"/>
    <property type="match status" value="1"/>
</dbReference>
<dbReference type="GO" id="GO:0005975">
    <property type="term" value="P:carbohydrate metabolic process"/>
    <property type="evidence" value="ECO:0007669"/>
    <property type="project" value="InterPro"/>
</dbReference>
<feature type="domain" description="NodB homology" evidence="1">
    <location>
        <begin position="58"/>
        <end position="239"/>
    </location>
</feature>
<evidence type="ECO:0000313" key="3">
    <source>
        <dbReference type="Proteomes" id="UP000074108"/>
    </source>
</evidence>
<proteinExistence type="predicted"/>
<dbReference type="GO" id="GO:0016810">
    <property type="term" value="F:hydrolase activity, acting on carbon-nitrogen (but not peptide) bonds"/>
    <property type="evidence" value="ECO:0007669"/>
    <property type="project" value="InterPro"/>
</dbReference>
<dbReference type="InterPro" id="IPR011330">
    <property type="entry name" value="Glyco_hydro/deAcase_b/a-brl"/>
</dbReference>
<name>A0A147KBX1_9BACI</name>
<dbReference type="Proteomes" id="UP000074108">
    <property type="component" value="Unassembled WGS sequence"/>
</dbReference>
<dbReference type="Pfam" id="PF01522">
    <property type="entry name" value="Polysacc_deac_1"/>
    <property type="match status" value="1"/>
</dbReference>
<evidence type="ECO:0000313" key="2">
    <source>
        <dbReference type="EMBL" id="KUP08982.1"/>
    </source>
</evidence>
<dbReference type="InterPro" id="IPR014235">
    <property type="entry name" value="Spore_PdaA"/>
</dbReference>
<dbReference type="PATRIC" id="fig|1150625.3.peg.353"/>
<dbReference type="PANTHER" id="PTHR10587:SF78">
    <property type="entry name" value="PEPTIDOGLYCAN-N-ACETYLMURAMIC ACID DEACETYLASE PDAA"/>
    <property type="match status" value="1"/>
</dbReference>
<dbReference type="NCBIfam" id="TIGR02884">
    <property type="entry name" value="spore_pdaA"/>
    <property type="match status" value="1"/>
</dbReference>
<dbReference type="Gene3D" id="3.20.20.370">
    <property type="entry name" value="Glycoside hydrolase/deacetylase"/>
    <property type="match status" value="1"/>
</dbReference>
<organism evidence="2 3">
    <name type="scientific">Bacillus coahuilensis p1.1.43</name>
    <dbReference type="NCBI Taxonomy" id="1150625"/>
    <lineage>
        <taxon>Bacteria</taxon>
        <taxon>Bacillati</taxon>
        <taxon>Bacillota</taxon>
        <taxon>Bacilli</taxon>
        <taxon>Bacillales</taxon>
        <taxon>Bacillaceae</taxon>
        <taxon>Bacillus</taxon>
    </lineage>
</organism>
<protein>
    <submittedName>
        <fullName evidence="2">Polysaccharide deacetylase</fullName>
    </submittedName>
</protein>
<dbReference type="AlphaFoldDB" id="A0A147KBX1"/>
<comment type="caution">
    <text evidence="2">The sequence shown here is derived from an EMBL/GenBank/DDBJ whole genome shotgun (WGS) entry which is preliminary data.</text>
</comment>
<dbReference type="PROSITE" id="PS51677">
    <property type="entry name" value="NODB"/>
    <property type="match status" value="1"/>
</dbReference>
<sequence length="259" mass="29841">MLALLVITFIIGDTTVFAERIQWGFKRGQNEKQADAGPMYEALLEKYDGLYMGDSKEKVVYLTFDSGYEYGYTEKILDVLKAEGVPATFFVTGHYLNSAEDLVKRMVKEGHIIGNHSWHHPDFSAVSDERIREELQKVKDRTAELTGQTTMEYLRPPRGVLNERSVRIAKEEGYYHVMWSLAYTDWYVDKQKGPDFAYQQIMKQLHPGAVILLHSVSKDNADVLERVIRDVRAKGYQFKSLDYHYGKSEPFDQIFMSGA</sequence>
<dbReference type="SUPFAM" id="SSF88713">
    <property type="entry name" value="Glycoside hydrolase/deacetylase"/>
    <property type="match status" value="1"/>
</dbReference>
<accession>A0A147KBX1</accession>
<gene>
    <name evidence="2" type="ORF">Q75_01680</name>
</gene>
<dbReference type="InterPro" id="IPR002509">
    <property type="entry name" value="NODB_dom"/>
</dbReference>
<keyword evidence="3" id="KW-1185">Reference proteome</keyword>
<evidence type="ECO:0000259" key="1">
    <source>
        <dbReference type="PROSITE" id="PS51677"/>
    </source>
</evidence>
<dbReference type="STRING" id="1150625.Q75_01680"/>
<reference evidence="2 3" key="1">
    <citation type="journal article" date="2016" name="Front. Microbiol.">
        <title>Microevolution Analysis of Bacillus coahuilensis Unveils Differences in Phosphorus Acquisition Strategies and Their Regulation.</title>
        <authorList>
            <person name="Gomez-Lunar Z."/>
            <person name="Hernandez-Gonzalez I."/>
            <person name="Rodriguez-Torres M.D."/>
            <person name="Souza V."/>
            <person name="Olmedo-Alvarez G."/>
        </authorList>
    </citation>
    <scope>NUCLEOTIDE SEQUENCE [LARGE SCALE GENOMIC DNA]</scope>
    <source>
        <strain evidence="3">p1.1.43</strain>
    </source>
</reference>
<dbReference type="CDD" id="cd10948">
    <property type="entry name" value="CE4_BsPdaA_like"/>
    <property type="match status" value="1"/>
</dbReference>